<evidence type="ECO:0000256" key="4">
    <source>
        <dbReference type="ARBA" id="ARBA00022448"/>
    </source>
</evidence>
<feature type="non-terminal residue" evidence="12">
    <location>
        <position position="308"/>
    </location>
</feature>
<dbReference type="Gene3D" id="3.30.70.20">
    <property type="match status" value="3"/>
</dbReference>
<comment type="subcellular location">
    <subcellularLocation>
        <location evidence="3">Cell envelope</location>
    </subcellularLocation>
</comment>
<dbReference type="SUPFAM" id="SSF54862">
    <property type="entry name" value="4Fe-4S ferredoxins"/>
    <property type="match status" value="1"/>
</dbReference>
<keyword evidence="5" id="KW-0004">4Fe-4S</keyword>
<feature type="domain" description="4Fe-4S ferredoxin-type" evidence="11">
    <location>
        <begin position="26"/>
        <end position="54"/>
    </location>
</feature>
<keyword evidence="7" id="KW-0677">Repeat</keyword>
<evidence type="ECO:0000256" key="2">
    <source>
        <dbReference type="ARBA" id="ARBA00001966"/>
    </source>
</evidence>
<keyword evidence="4" id="KW-0813">Transport</keyword>
<evidence type="ECO:0000259" key="11">
    <source>
        <dbReference type="PROSITE" id="PS51379"/>
    </source>
</evidence>
<dbReference type="EMBL" id="UINC01060077">
    <property type="protein sequence ID" value="SVB84193.1"/>
    <property type="molecule type" value="Genomic_DNA"/>
</dbReference>
<dbReference type="PANTHER" id="PTHR43518">
    <property type="entry name" value="NITRATE REDUCTASE BETA SUBUNIT"/>
    <property type="match status" value="1"/>
</dbReference>
<organism evidence="12">
    <name type="scientific">marine metagenome</name>
    <dbReference type="NCBI Taxonomy" id="408172"/>
    <lineage>
        <taxon>unclassified sequences</taxon>
        <taxon>metagenomes</taxon>
        <taxon>ecological metagenomes</taxon>
    </lineage>
</organism>
<proteinExistence type="predicted"/>
<name>A0A382HBQ2_9ZZZZ</name>
<dbReference type="GO" id="GO:0009061">
    <property type="term" value="P:anaerobic respiration"/>
    <property type="evidence" value="ECO:0007669"/>
    <property type="project" value="TreeGrafter"/>
</dbReference>
<sequence length="308" mass="35833">MPKVFNWHINREMEYPYEESRPDKQFAIIFNINRCIGCQTCTMACRNTWTFSPGQEYMWWNNVETKPYGGYPHNWDVKLLEKLGPQTWDGNTYAGETIFEKVPNDKRVLGHLPTEEDWAHPNIYEDTPAGDFVESTELPENSLWMFYLQRTCNHCTYPGCLAACPRKAIYKRKSDGVVLVDQSRCRGYRECVEACPYKKAMYRPTTRVTEKCIACYPRNDLDLGSRCVVACVGKIRMQGWLHSPDKSDPTNPIDYLVHESKVALPLYPQFGTEPNLYYIPPRWAPRDFLEQLFGPHVKKALAQYTDPD</sequence>
<reference evidence="12" key="1">
    <citation type="submission" date="2018-05" db="EMBL/GenBank/DDBJ databases">
        <authorList>
            <person name="Lanie J.A."/>
            <person name="Ng W.-L."/>
            <person name="Kazmierczak K.M."/>
            <person name="Andrzejewski T.M."/>
            <person name="Davidsen T.M."/>
            <person name="Wayne K.J."/>
            <person name="Tettelin H."/>
            <person name="Glass J.I."/>
            <person name="Rusch D."/>
            <person name="Podicherti R."/>
            <person name="Tsui H.-C.T."/>
            <person name="Winkler M.E."/>
        </authorList>
    </citation>
    <scope>NUCLEOTIDE SEQUENCE</scope>
</reference>
<protein>
    <recommendedName>
        <fullName evidence="11">4Fe-4S ferredoxin-type domain-containing protein</fullName>
    </recommendedName>
</protein>
<keyword evidence="8" id="KW-0249">Electron transport</keyword>
<evidence type="ECO:0000313" key="12">
    <source>
        <dbReference type="EMBL" id="SVB84193.1"/>
    </source>
</evidence>
<dbReference type="PROSITE" id="PS51379">
    <property type="entry name" value="4FE4S_FER_2"/>
    <property type="match status" value="2"/>
</dbReference>
<dbReference type="GO" id="GO:0051539">
    <property type="term" value="F:4 iron, 4 sulfur cluster binding"/>
    <property type="evidence" value="ECO:0007669"/>
    <property type="project" value="UniProtKB-KW"/>
</dbReference>
<dbReference type="GO" id="GO:0046872">
    <property type="term" value="F:metal ion binding"/>
    <property type="evidence" value="ECO:0007669"/>
    <property type="project" value="UniProtKB-KW"/>
</dbReference>
<evidence type="ECO:0000256" key="7">
    <source>
        <dbReference type="ARBA" id="ARBA00022737"/>
    </source>
</evidence>
<dbReference type="PANTHER" id="PTHR43518:SF1">
    <property type="entry name" value="RESPIRATORY NITRATE REDUCTASE 1 BETA CHAIN"/>
    <property type="match status" value="1"/>
</dbReference>
<comment type="cofactor">
    <cofactor evidence="1">
        <name>[3Fe-4S] cluster</name>
        <dbReference type="ChEBI" id="CHEBI:21137"/>
    </cofactor>
</comment>
<evidence type="ECO:0000256" key="3">
    <source>
        <dbReference type="ARBA" id="ARBA00004196"/>
    </source>
</evidence>
<keyword evidence="9" id="KW-0408">Iron</keyword>
<accession>A0A382HBQ2</accession>
<dbReference type="InterPro" id="IPR017896">
    <property type="entry name" value="4Fe4S_Fe-S-bd"/>
</dbReference>
<dbReference type="GO" id="GO:0016020">
    <property type="term" value="C:membrane"/>
    <property type="evidence" value="ECO:0007669"/>
    <property type="project" value="TreeGrafter"/>
</dbReference>
<keyword evidence="6" id="KW-0479">Metal-binding</keyword>
<gene>
    <name evidence="12" type="ORF">METZ01_LOCUS237047</name>
</gene>
<evidence type="ECO:0000256" key="10">
    <source>
        <dbReference type="ARBA" id="ARBA00023014"/>
    </source>
</evidence>
<dbReference type="AlphaFoldDB" id="A0A382HBQ2"/>
<dbReference type="Pfam" id="PF13247">
    <property type="entry name" value="Fer4_11"/>
    <property type="match status" value="1"/>
</dbReference>
<evidence type="ECO:0000256" key="6">
    <source>
        <dbReference type="ARBA" id="ARBA00022723"/>
    </source>
</evidence>
<evidence type="ECO:0000256" key="8">
    <source>
        <dbReference type="ARBA" id="ARBA00022982"/>
    </source>
</evidence>
<comment type="cofactor">
    <cofactor evidence="2">
        <name>[4Fe-4S] cluster</name>
        <dbReference type="ChEBI" id="CHEBI:49883"/>
    </cofactor>
</comment>
<dbReference type="GO" id="GO:0009055">
    <property type="term" value="F:electron transfer activity"/>
    <property type="evidence" value="ECO:0007669"/>
    <property type="project" value="TreeGrafter"/>
</dbReference>
<evidence type="ECO:0000256" key="9">
    <source>
        <dbReference type="ARBA" id="ARBA00023004"/>
    </source>
</evidence>
<evidence type="ECO:0000256" key="5">
    <source>
        <dbReference type="ARBA" id="ARBA00022485"/>
    </source>
</evidence>
<evidence type="ECO:0000256" key="1">
    <source>
        <dbReference type="ARBA" id="ARBA00001927"/>
    </source>
</evidence>
<dbReference type="GO" id="GO:0030313">
    <property type="term" value="C:cell envelope"/>
    <property type="evidence" value="ECO:0007669"/>
    <property type="project" value="UniProtKB-SubCell"/>
</dbReference>
<feature type="domain" description="4Fe-4S ferredoxin-type" evidence="11">
    <location>
        <begin position="176"/>
        <end position="206"/>
    </location>
</feature>
<keyword evidence="10" id="KW-0411">Iron-sulfur</keyword>